<keyword evidence="4" id="KW-0540">Nuclease</keyword>
<gene>
    <name evidence="4" type="ORF">SAMN04488692_10158</name>
</gene>
<organism evidence="4 5">
    <name type="scientific">Halarsenatibacter silvermanii</name>
    <dbReference type="NCBI Taxonomy" id="321763"/>
    <lineage>
        <taxon>Bacteria</taxon>
        <taxon>Bacillati</taxon>
        <taxon>Bacillota</taxon>
        <taxon>Clostridia</taxon>
        <taxon>Halanaerobiales</taxon>
        <taxon>Halarsenatibacteraceae</taxon>
        <taxon>Halarsenatibacter</taxon>
    </lineage>
</organism>
<evidence type="ECO:0000313" key="5">
    <source>
        <dbReference type="Proteomes" id="UP000199476"/>
    </source>
</evidence>
<evidence type="ECO:0000256" key="1">
    <source>
        <dbReference type="ARBA" id="ARBA00007435"/>
    </source>
</evidence>
<dbReference type="InterPro" id="IPR000305">
    <property type="entry name" value="GIY-YIG_endonuc"/>
</dbReference>
<keyword evidence="5" id="KW-1185">Reference proteome</keyword>
<feature type="domain" description="GIY-YIG" evidence="3">
    <location>
        <begin position="2"/>
        <end position="77"/>
    </location>
</feature>
<sequence>MMSHYAYMLLCSDDTIYTGYTTDLKRRVREHNAGEGAAYTRGRTPVVLIYWEEFDTRSGAQKREYALKQLSRSEKVALTHPGENHQEDGVRVPE</sequence>
<keyword evidence="4" id="KW-0255">Endonuclease</keyword>
<dbReference type="CDD" id="cd10456">
    <property type="entry name" value="GIY-YIG_UPF0213"/>
    <property type="match status" value="1"/>
</dbReference>
<name>A0A1G9GZN4_9FIRM</name>
<dbReference type="InterPro" id="IPR035901">
    <property type="entry name" value="GIY-YIG_endonuc_sf"/>
</dbReference>
<dbReference type="EMBL" id="FNGO01000001">
    <property type="protein sequence ID" value="SDL06126.1"/>
    <property type="molecule type" value="Genomic_DNA"/>
</dbReference>
<dbReference type="OrthoDB" id="9807770at2"/>
<evidence type="ECO:0000313" key="4">
    <source>
        <dbReference type="EMBL" id="SDL06126.1"/>
    </source>
</evidence>
<protein>
    <submittedName>
        <fullName evidence="4">Putative endonuclease</fullName>
    </submittedName>
</protein>
<dbReference type="PANTHER" id="PTHR34477">
    <property type="entry name" value="UPF0213 PROTEIN YHBQ"/>
    <property type="match status" value="1"/>
</dbReference>
<reference evidence="4 5" key="1">
    <citation type="submission" date="2016-10" db="EMBL/GenBank/DDBJ databases">
        <authorList>
            <person name="de Groot N.N."/>
        </authorList>
    </citation>
    <scope>NUCLEOTIDE SEQUENCE [LARGE SCALE GENOMIC DNA]</scope>
    <source>
        <strain evidence="4 5">SLAS-1</strain>
    </source>
</reference>
<dbReference type="STRING" id="321763.SAMN04488692_10158"/>
<accession>A0A1G9GZN4</accession>
<comment type="similarity">
    <text evidence="1">Belongs to the UPF0213 family.</text>
</comment>
<dbReference type="AlphaFoldDB" id="A0A1G9GZN4"/>
<dbReference type="Proteomes" id="UP000199476">
    <property type="component" value="Unassembled WGS sequence"/>
</dbReference>
<dbReference type="GO" id="GO:0004519">
    <property type="term" value="F:endonuclease activity"/>
    <property type="evidence" value="ECO:0007669"/>
    <property type="project" value="UniProtKB-KW"/>
</dbReference>
<evidence type="ECO:0000259" key="3">
    <source>
        <dbReference type="PROSITE" id="PS50164"/>
    </source>
</evidence>
<dbReference type="SUPFAM" id="SSF82771">
    <property type="entry name" value="GIY-YIG endonuclease"/>
    <property type="match status" value="1"/>
</dbReference>
<dbReference type="Gene3D" id="3.40.1440.10">
    <property type="entry name" value="GIY-YIG endonuclease"/>
    <property type="match status" value="1"/>
</dbReference>
<dbReference type="PROSITE" id="PS50164">
    <property type="entry name" value="GIY_YIG"/>
    <property type="match status" value="1"/>
</dbReference>
<dbReference type="PANTHER" id="PTHR34477:SF1">
    <property type="entry name" value="UPF0213 PROTEIN YHBQ"/>
    <property type="match status" value="1"/>
</dbReference>
<keyword evidence="4" id="KW-0378">Hydrolase</keyword>
<dbReference type="Pfam" id="PF01541">
    <property type="entry name" value="GIY-YIG"/>
    <property type="match status" value="1"/>
</dbReference>
<proteinExistence type="inferred from homology"/>
<feature type="region of interest" description="Disordered" evidence="2">
    <location>
        <begin position="75"/>
        <end position="94"/>
    </location>
</feature>
<dbReference type="RefSeq" id="WP_089757528.1">
    <property type="nucleotide sequence ID" value="NZ_FNGO01000001.1"/>
</dbReference>
<dbReference type="InterPro" id="IPR050190">
    <property type="entry name" value="UPF0213_domain"/>
</dbReference>
<evidence type="ECO:0000256" key="2">
    <source>
        <dbReference type="SAM" id="MobiDB-lite"/>
    </source>
</evidence>